<dbReference type="AlphaFoldDB" id="A0A0L6V4Z8"/>
<keyword evidence="3" id="KW-1185">Reference proteome</keyword>
<protein>
    <submittedName>
        <fullName evidence="2">Uncharacterized protein</fullName>
    </submittedName>
</protein>
<proteinExistence type="predicted"/>
<dbReference type="Proteomes" id="UP000037035">
    <property type="component" value="Unassembled WGS sequence"/>
</dbReference>
<feature type="compositionally biased region" description="Polar residues" evidence="1">
    <location>
        <begin position="549"/>
        <end position="558"/>
    </location>
</feature>
<feature type="compositionally biased region" description="Low complexity" evidence="1">
    <location>
        <begin position="66"/>
        <end position="77"/>
    </location>
</feature>
<organism evidence="2 3">
    <name type="scientific">Puccinia sorghi</name>
    <dbReference type="NCBI Taxonomy" id="27349"/>
    <lineage>
        <taxon>Eukaryota</taxon>
        <taxon>Fungi</taxon>
        <taxon>Dikarya</taxon>
        <taxon>Basidiomycota</taxon>
        <taxon>Pucciniomycotina</taxon>
        <taxon>Pucciniomycetes</taxon>
        <taxon>Pucciniales</taxon>
        <taxon>Pucciniaceae</taxon>
        <taxon>Puccinia</taxon>
    </lineage>
</organism>
<name>A0A0L6V4Z8_9BASI</name>
<gene>
    <name evidence="2" type="ORF">VP01_2738g2</name>
</gene>
<evidence type="ECO:0000313" key="2">
    <source>
        <dbReference type="EMBL" id="KNZ55215.1"/>
    </source>
</evidence>
<reference evidence="2 3" key="1">
    <citation type="submission" date="2015-08" db="EMBL/GenBank/DDBJ databases">
        <title>Next Generation Sequencing and Analysis of the Genome of Puccinia sorghi L Schw, the Causal Agent of Maize Common Rust.</title>
        <authorList>
            <person name="Rochi L."/>
            <person name="Burguener G."/>
            <person name="Darino M."/>
            <person name="Turjanski A."/>
            <person name="Kreff E."/>
            <person name="Dieguez M.J."/>
            <person name="Sacco F."/>
        </authorList>
    </citation>
    <scope>NUCLEOTIDE SEQUENCE [LARGE SCALE GENOMIC DNA]</scope>
    <source>
        <strain evidence="2 3">RO10H11247</strain>
    </source>
</reference>
<evidence type="ECO:0000256" key="1">
    <source>
        <dbReference type="SAM" id="MobiDB-lite"/>
    </source>
</evidence>
<dbReference type="STRING" id="27349.A0A0L6V4Z8"/>
<accession>A0A0L6V4Z8</accession>
<dbReference type="EMBL" id="LAVV01007655">
    <property type="protein sequence ID" value="KNZ55215.1"/>
    <property type="molecule type" value="Genomic_DNA"/>
</dbReference>
<comment type="caution">
    <text evidence="2">The sequence shown here is derived from an EMBL/GenBank/DDBJ whole genome shotgun (WGS) entry which is preliminary data.</text>
</comment>
<dbReference type="OrthoDB" id="2505887at2759"/>
<evidence type="ECO:0000313" key="3">
    <source>
        <dbReference type="Proteomes" id="UP000037035"/>
    </source>
</evidence>
<sequence length="586" mass="66117">MASSGIVPVVMLAYEPSLLIWVPNSPKRKTLDSAQDPSPSPQPLAKRQKIEDSDLDDVPKSDRAPSIKSAHSSASHKSGSEEPPPLSLIKQSNKVIWIDIGISPEETYWWPGLVFEKNLKSYVALMPNLKCELIDVNPKLLDSVKASMPFRARSAFDPVRLNPILRIKELASKYPTKKSLEKAYLIAREKHVVYTFQEDDELPDLSACMIPLSQESRAALADVVSFEEKCRPASPERDELYDLLNQPDHELEIPGETVLCRTGNKNREFWPARVISYVGLKSSQRRGLSKSASTKTEKIYRVQFCDGRSADTPRSSFWTTDQEEFYKVKIGQLKTQEVKFADMIPDMEKQLHHLDLIVSGKSSDPDLVSKHEDFMTSLRNRGSIPKDVKYGKYSEELIHKVGNFLRDRYLANQPANEKGDKITVDSRFEKLTEIQKSQYIFDILVPELIWLITLAQYLEDGREKLVRESGWSWEDLEKDPTKKISAEKILEEAKKLAALDIHEVDLVDKVISLRGQRGKSSHSPEAEAEAAATAEQSPSVVDALPTNRLRPNTSSSKNFPIKCKKPPSSTTPKIRQTSNSRKACTS</sequence>
<feature type="region of interest" description="Disordered" evidence="1">
    <location>
        <begin position="515"/>
        <end position="586"/>
    </location>
</feature>
<feature type="compositionally biased region" description="Polar residues" evidence="1">
    <location>
        <begin position="575"/>
        <end position="586"/>
    </location>
</feature>
<dbReference type="VEuPathDB" id="FungiDB:VP01_2738g2"/>
<feature type="region of interest" description="Disordered" evidence="1">
    <location>
        <begin position="28"/>
        <end position="86"/>
    </location>
</feature>
<feature type="compositionally biased region" description="Basic and acidic residues" evidence="1">
    <location>
        <begin position="48"/>
        <end position="65"/>
    </location>
</feature>